<gene>
    <name evidence="1" type="ORF">DXD09_08065</name>
</gene>
<dbReference type="Gene3D" id="3.20.20.370">
    <property type="entry name" value="Glycoside hydrolase/deacetylase"/>
    <property type="match status" value="1"/>
</dbReference>
<dbReference type="RefSeq" id="WP_117643592.1">
    <property type="nucleotide sequence ID" value="NZ_JAQFDM010000003.1"/>
</dbReference>
<proteinExistence type="predicted"/>
<protein>
    <submittedName>
        <fullName evidence="1">Polysaccharide deacetylase family protein</fullName>
    </submittedName>
</protein>
<dbReference type="InterPro" id="IPR051398">
    <property type="entry name" value="Polysacch_Deacetylase"/>
</dbReference>
<evidence type="ECO:0000313" key="1">
    <source>
        <dbReference type="EMBL" id="RGK45842.1"/>
    </source>
</evidence>
<dbReference type="Proteomes" id="UP000260790">
    <property type="component" value="Unassembled WGS sequence"/>
</dbReference>
<organism evidence="1 2">
    <name type="scientific">Ligilactobacillus ruminis</name>
    <dbReference type="NCBI Taxonomy" id="1623"/>
    <lineage>
        <taxon>Bacteria</taxon>
        <taxon>Bacillati</taxon>
        <taxon>Bacillota</taxon>
        <taxon>Bacilli</taxon>
        <taxon>Lactobacillales</taxon>
        <taxon>Lactobacillaceae</taxon>
        <taxon>Ligilactobacillus</taxon>
    </lineage>
</organism>
<dbReference type="InterPro" id="IPR011330">
    <property type="entry name" value="Glyco_hydro/deAcase_b/a-brl"/>
</dbReference>
<name>A0A8B2Z8L9_9LACO</name>
<dbReference type="PANTHER" id="PTHR34216:SF3">
    <property type="entry name" value="POLY-BETA-1,6-N-ACETYL-D-GLUCOSAMINE N-DEACETYLASE"/>
    <property type="match status" value="1"/>
</dbReference>
<dbReference type="EMBL" id="QSQR01000008">
    <property type="protein sequence ID" value="RGK45842.1"/>
    <property type="molecule type" value="Genomic_DNA"/>
</dbReference>
<dbReference type="SUPFAM" id="SSF88713">
    <property type="entry name" value="Glycoside hydrolase/deacetylase"/>
    <property type="match status" value="1"/>
</dbReference>
<dbReference type="CDD" id="cd10918">
    <property type="entry name" value="CE4_NodB_like_5s_6s"/>
    <property type="match status" value="1"/>
</dbReference>
<accession>A0A8B2Z8L9</accession>
<sequence>MSKSSRTSYEQRFWEMNDSKSWLDQKLGRKTKYLCYPVGRCNNQTAIAAQKSGYARATTTRPGSSNTGEGIYGLKRVRIVPNISDSGFVQLISTGCWKHAVALFGVDRIFLL</sequence>
<dbReference type="PANTHER" id="PTHR34216">
    <property type="match status" value="1"/>
</dbReference>
<comment type="caution">
    <text evidence="1">The sequence shown here is derived from an EMBL/GenBank/DDBJ whole genome shotgun (WGS) entry which is preliminary data.</text>
</comment>
<reference evidence="1 2" key="1">
    <citation type="submission" date="2018-08" db="EMBL/GenBank/DDBJ databases">
        <title>A genome reference for cultivated species of the human gut microbiota.</title>
        <authorList>
            <person name="Zou Y."/>
            <person name="Xue W."/>
            <person name="Luo G."/>
        </authorList>
    </citation>
    <scope>NUCLEOTIDE SEQUENCE [LARGE SCALE GENOMIC DNA]</scope>
    <source>
        <strain evidence="1 2">TF10-9AT</strain>
    </source>
</reference>
<dbReference type="GO" id="GO:0005975">
    <property type="term" value="P:carbohydrate metabolic process"/>
    <property type="evidence" value="ECO:0007669"/>
    <property type="project" value="InterPro"/>
</dbReference>
<evidence type="ECO:0000313" key="2">
    <source>
        <dbReference type="Proteomes" id="UP000260790"/>
    </source>
</evidence>
<dbReference type="AlphaFoldDB" id="A0A8B2Z8L9"/>